<reference evidence="4" key="2">
    <citation type="submission" date="2025-09" db="UniProtKB">
        <authorList>
            <consortium name="Ensembl"/>
        </authorList>
    </citation>
    <scope>IDENTIFICATION</scope>
</reference>
<name>A0A8C5NYA8_JACJA</name>
<dbReference type="AlphaFoldDB" id="A0A8C5NYA8"/>
<protein>
    <recommendedName>
        <fullName evidence="6">DUF4709 domain-containing protein</fullName>
    </recommendedName>
</protein>
<dbReference type="Proteomes" id="UP000694385">
    <property type="component" value="Unassembled WGS sequence"/>
</dbReference>
<dbReference type="InterPro" id="IPR040119">
    <property type="entry name" value="C10orf67-like"/>
</dbReference>
<dbReference type="Pfam" id="PF15852">
    <property type="entry name" value="DUF4724"/>
    <property type="match status" value="1"/>
</dbReference>
<evidence type="ECO:0000313" key="4">
    <source>
        <dbReference type="Ensembl" id="ENSJJAP00000009319.1"/>
    </source>
</evidence>
<dbReference type="InterPro" id="IPR031651">
    <property type="entry name" value="DUF4709"/>
</dbReference>
<reference evidence="4" key="1">
    <citation type="submission" date="2025-08" db="UniProtKB">
        <authorList>
            <consortium name="Ensembl"/>
        </authorList>
    </citation>
    <scope>IDENTIFICATION</scope>
</reference>
<dbReference type="OMA" id="HINKNWE"/>
<dbReference type="InterPro" id="IPR031711">
    <property type="entry name" value="DUF4724"/>
</dbReference>
<keyword evidence="5" id="KW-1185">Reference proteome</keyword>
<dbReference type="Ensembl" id="ENSJJAT00000015765.1">
    <property type="protein sequence ID" value="ENSJJAP00000009319.1"/>
    <property type="gene ID" value="ENSJJAG00000013222.1"/>
</dbReference>
<evidence type="ECO:0000259" key="3">
    <source>
        <dbReference type="Pfam" id="PF15852"/>
    </source>
</evidence>
<accession>A0A8C5NYA8</accession>
<dbReference type="PANTHER" id="PTHR22382">
    <property type="entry name" value="RIKEN CDNA 4921504E06 GENE"/>
    <property type="match status" value="1"/>
</dbReference>
<proteinExistence type="predicted"/>
<feature type="coiled-coil region" evidence="1">
    <location>
        <begin position="299"/>
        <end position="337"/>
    </location>
</feature>
<feature type="domain" description="DUF4724" evidence="3">
    <location>
        <begin position="352"/>
        <end position="411"/>
    </location>
</feature>
<evidence type="ECO:0000259" key="2">
    <source>
        <dbReference type="Pfam" id="PF15821"/>
    </source>
</evidence>
<keyword evidence="1" id="KW-0175">Coiled coil</keyword>
<dbReference type="Pfam" id="PF15821">
    <property type="entry name" value="DUF4709"/>
    <property type="match status" value="1"/>
</dbReference>
<feature type="domain" description="DUF4709" evidence="2">
    <location>
        <begin position="2"/>
        <end position="109"/>
    </location>
</feature>
<evidence type="ECO:0000313" key="5">
    <source>
        <dbReference type="Proteomes" id="UP000694385"/>
    </source>
</evidence>
<dbReference type="PANTHER" id="PTHR22382:SF7">
    <property type="entry name" value="RIKEN CDNA 4921504E06 GENE"/>
    <property type="match status" value="1"/>
</dbReference>
<evidence type="ECO:0000256" key="1">
    <source>
        <dbReference type="SAM" id="Coils"/>
    </source>
</evidence>
<dbReference type="GeneTree" id="ENSGT00390000003836"/>
<feature type="coiled-coil region" evidence="1">
    <location>
        <begin position="133"/>
        <end position="217"/>
    </location>
</feature>
<gene>
    <name evidence="4" type="primary">C15H10orf67</name>
</gene>
<evidence type="ECO:0008006" key="6">
    <source>
        <dbReference type="Google" id="ProtNLM"/>
    </source>
</evidence>
<organism evidence="4 5">
    <name type="scientific">Jaculus jaculus</name>
    <name type="common">Lesser Egyptian jerboa</name>
    <dbReference type="NCBI Taxonomy" id="51337"/>
    <lineage>
        <taxon>Eukaryota</taxon>
        <taxon>Metazoa</taxon>
        <taxon>Chordata</taxon>
        <taxon>Craniata</taxon>
        <taxon>Vertebrata</taxon>
        <taxon>Euteleostomi</taxon>
        <taxon>Mammalia</taxon>
        <taxon>Eutheria</taxon>
        <taxon>Euarchontoglires</taxon>
        <taxon>Glires</taxon>
        <taxon>Rodentia</taxon>
        <taxon>Myomorpha</taxon>
        <taxon>Dipodoidea</taxon>
        <taxon>Dipodidae</taxon>
        <taxon>Dipodinae</taxon>
        <taxon>Jaculus</taxon>
    </lineage>
</organism>
<sequence>FSISDNLKVGFFTSDHATQTDSTEILPLKELTSSTEKLLQMTTSLQVDFGFLKELIQLKFEDRLKEESWKIFSVLHERVVEVEKHYQQNEDSIRKSFQQQLADAIAIVKGMYKKFYDVEEEKAALQDATNIRLTVLSRKLREKEEIIKELREELEQYEDSRFFKVDSFAKETNSPKPTFEKDNLDYKLENERLLQIIVELEEEVQINAKENAVLEDELICMKEIADQDQRTIQKLMDSRDRLKYELDCERLAVQDLIMKQKEDMEIRKKYASLSVRYAIPDVVSEETEMKLSLPKDEDKKHLESQIEALKTSLEYEKRKMERFRKEAERINKNWERKFFILRNSFHVLKDEMFTRHTLFRQFAVLAETSFNYVKVKPLYVHSAMNLSETTSSTSILHSSLVNQKYVDLVGETQSSK</sequence>